<dbReference type="EMBL" id="JBHSNB010000001">
    <property type="protein sequence ID" value="MFC5584436.1"/>
    <property type="molecule type" value="Genomic_DNA"/>
</dbReference>
<dbReference type="RefSeq" id="WP_223019771.1">
    <property type="nucleotide sequence ID" value="NZ_CP078143.1"/>
</dbReference>
<evidence type="ECO:0000256" key="1">
    <source>
        <dbReference type="SAM" id="MobiDB-lite"/>
    </source>
</evidence>
<accession>A0ABW0T731</accession>
<dbReference type="Pfam" id="PF11836">
    <property type="entry name" value="Phage_TAC_11"/>
    <property type="match status" value="1"/>
</dbReference>
<comment type="caution">
    <text evidence="2">The sequence shown here is derived from an EMBL/GenBank/DDBJ whole genome shotgun (WGS) entry which is preliminary data.</text>
</comment>
<feature type="region of interest" description="Disordered" evidence="1">
    <location>
        <begin position="104"/>
        <end position="123"/>
    </location>
</feature>
<proteinExistence type="predicted"/>
<protein>
    <submittedName>
        <fullName evidence="2">Gene transfer agent family protein</fullName>
    </submittedName>
</protein>
<evidence type="ECO:0000313" key="2">
    <source>
        <dbReference type="EMBL" id="MFC5584436.1"/>
    </source>
</evidence>
<gene>
    <name evidence="2" type="ORF">ACFPOD_04880</name>
</gene>
<organism evidence="2 3">
    <name type="scientific">Nitratireductor kimnyeongensis</name>
    <dbReference type="NCBI Taxonomy" id="430679"/>
    <lineage>
        <taxon>Bacteria</taxon>
        <taxon>Pseudomonadati</taxon>
        <taxon>Pseudomonadota</taxon>
        <taxon>Alphaproteobacteria</taxon>
        <taxon>Hyphomicrobiales</taxon>
        <taxon>Phyllobacteriaceae</taxon>
        <taxon>Nitratireductor</taxon>
    </lineage>
</organism>
<dbReference type="InterPro" id="IPR021791">
    <property type="entry name" value="Phage_TAC_11"/>
</dbReference>
<evidence type="ECO:0000313" key="3">
    <source>
        <dbReference type="Proteomes" id="UP001596107"/>
    </source>
</evidence>
<keyword evidence="3" id="KW-1185">Reference proteome</keyword>
<reference evidence="3" key="1">
    <citation type="journal article" date="2019" name="Int. J. Syst. Evol. Microbiol.">
        <title>The Global Catalogue of Microorganisms (GCM) 10K type strain sequencing project: providing services to taxonomists for standard genome sequencing and annotation.</title>
        <authorList>
            <consortium name="The Broad Institute Genomics Platform"/>
            <consortium name="The Broad Institute Genome Sequencing Center for Infectious Disease"/>
            <person name="Wu L."/>
            <person name="Ma J."/>
        </authorList>
    </citation>
    <scope>NUCLEOTIDE SEQUENCE [LARGE SCALE GENOMIC DNA]</scope>
    <source>
        <strain evidence="3">JCM 3366</strain>
    </source>
</reference>
<dbReference type="Proteomes" id="UP001596107">
    <property type="component" value="Unassembled WGS sequence"/>
</dbReference>
<sequence length="123" mass="13465">MSRDASIELAFADGDYTFRLPWGKLAELQEKCDAGPYVVLRRLYDNTWRIEDISQVIRLGLIGGGTKPADALALVRRYVEERPPLENVMLAQAILSAGLMGAPEEKVGEDEGEAEAVATKASE</sequence>
<name>A0ABW0T731_9HYPH</name>